<organism evidence="2 3">
    <name type="scientific">Phytophthora fragariaefolia</name>
    <dbReference type="NCBI Taxonomy" id="1490495"/>
    <lineage>
        <taxon>Eukaryota</taxon>
        <taxon>Sar</taxon>
        <taxon>Stramenopiles</taxon>
        <taxon>Oomycota</taxon>
        <taxon>Peronosporomycetes</taxon>
        <taxon>Peronosporales</taxon>
        <taxon>Peronosporaceae</taxon>
        <taxon>Phytophthora</taxon>
    </lineage>
</organism>
<comment type="caution">
    <text evidence="2">The sequence shown here is derived from an EMBL/GenBank/DDBJ whole genome shotgun (WGS) entry which is preliminary data.</text>
</comment>
<feature type="compositionally biased region" description="Polar residues" evidence="1">
    <location>
        <begin position="53"/>
        <end position="85"/>
    </location>
</feature>
<feature type="region of interest" description="Disordered" evidence="1">
    <location>
        <begin position="1"/>
        <end position="88"/>
    </location>
</feature>
<feature type="compositionally biased region" description="Basic and acidic residues" evidence="1">
    <location>
        <begin position="155"/>
        <end position="164"/>
    </location>
</feature>
<feature type="compositionally biased region" description="Basic and acidic residues" evidence="1">
    <location>
        <begin position="171"/>
        <end position="182"/>
    </location>
</feature>
<keyword evidence="3" id="KW-1185">Reference proteome</keyword>
<dbReference type="Proteomes" id="UP001165121">
    <property type="component" value="Unassembled WGS sequence"/>
</dbReference>
<sequence>MNTQRTGAALRSSTTVDPLRRLQDDPSIGAAPDTPARLRVAPIQRRDKATETPRGTRSCSQPSTPTTIVKTSLNLQRPNCSSSPPLDNDLVEMEGEAGGPEVRRQVEVLQRQRLRVAQPLVLSVVLPKAVHHQRPSSKQLQRRTTHRMGSALDAHQLEHFRDAQGEGGGGDEPREPQRRDDAAADVVGRLHASPGGQQEAAAGAGHARGREQQHLLQQRHLTYFSK</sequence>
<evidence type="ECO:0000256" key="1">
    <source>
        <dbReference type="SAM" id="MobiDB-lite"/>
    </source>
</evidence>
<feature type="compositionally biased region" description="Basic residues" evidence="1">
    <location>
        <begin position="129"/>
        <end position="146"/>
    </location>
</feature>
<reference evidence="2" key="1">
    <citation type="submission" date="2023-04" db="EMBL/GenBank/DDBJ databases">
        <title>Phytophthora fragariaefolia NBRC 109709.</title>
        <authorList>
            <person name="Ichikawa N."/>
            <person name="Sato H."/>
            <person name="Tonouchi N."/>
        </authorList>
    </citation>
    <scope>NUCLEOTIDE SEQUENCE</scope>
    <source>
        <strain evidence="2">NBRC 109709</strain>
    </source>
</reference>
<accession>A0A9W6UCK8</accession>
<dbReference type="AlphaFoldDB" id="A0A9W6UCK8"/>
<evidence type="ECO:0000313" key="2">
    <source>
        <dbReference type="EMBL" id="GMF30750.1"/>
    </source>
</evidence>
<feature type="compositionally biased region" description="Low complexity" evidence="1">
    <location>
        <begin position="214"/>
        <end position="226"/>
    </location>
</feature>
<name>A0A9W6UCK8_9STRA</name>
<proteinExistence type="predicted"/>
<feature type="region of interest" description="Disordered" evidence="1">
    <location>
        <begin position="128"/>
        <end position="226"/>
    </location>
</feature>
<feature type="compositionally biased region" description="Polar residues" evidence="1">
    <location>
        <begin position="1"/>
        <end position="16"/>
    </location>
</feature>
<feature type="compositionally biased region" description="Low complexity" evidence="1">
    <location>
        <begin position="195"/>
        <end position="205"/>
    </location>
</feature>
<evidence type="ECO:0000313" key="3">
    <source>
        <dbReference type="Proteomes" id="UP001165121"/>
    </source>
</evidence>
<gene>
    <name evidence="2" type="ORF">Pfra01_000687100</name>
</gene>
<dbReference type="EMBL" id="BSXT01000603">
    <property type="protein sequence ID" value="GMF30750.1"/>
    <property type="molecule type" value="Genomic_DNA"/>
</dbReference>
<protein>
    <submittedName>
        <fullName evidence="2">Unnamed protein product</fullName>
    </submittedName>
</protein>